<dbReference type="Proteomes" id="UP001595075">
    <property type="component" value="Unassembled WGS sequence"/>
</dbReference>
<dbReference type="PANTHER" id="PTHR36206:SF16">
    <property type="entry name" value="TRANSCRIPTION FACTOR DOMAIN-CONTAINING PROTEIN-RELATED"/>
    <property type="match status" value="1"/>
</dbReference>
<keyword evidence="9" id="KW-1185">Reference proteome</keyword>
<keyword evidence="2" id="KW-0862">Zinc</keyword>
<sequence length="556" mass="63388">MKTISPGKGGRKKVKSGCRTCKTRKVKCDERHPICSRCTSTGRVCDGYGIWGGGETFYSQQQRLASERRNQLVSKAPVAVFLPESTAEEKDSFDWFRHRTARKLPGSFVSDFWSVLLFQSSFGEPAVLHAVLALSTIHKEGHFNTDNHEETTLRHYVRAIRDLQPHFACKSKTSSRIALIVCIIFINLELLRGHFQTAQTHLGNGIRILQDMQLISEGTDGVFCDTPSCEAVDRSIIEAFARIQLQSTLSQFGYNHGYLLLELREWISLKGAALKFVSVKQAWGALTTLLNRILRLAHGGQQETNSGKDPWDDVQALQRQQAIRKRLRWWIKTYEASNDILQGLTNGDDQKVGYLLTSYHSLACIMVDTALQPNVESFYDSQTTKFGQLVKQLADLQTISSSQPGLRRLPGHLMDMQSSITDMGWLPVLFFIAIKCRKYEIRYQVVKLLESTSHREGLWDAKTMVCVVRKVIEIEEADFSNDFVETDDYSRYGFIKNVFSDFPCPSDSHRLRGVEVNLVGAPMHTIKLFCRRFENGNWCRILLSEYRISTQQWTDF</sequence>
<comment type="caution">
    <text evidence="8">The sequence shown here is derived from an EMBL/GenBank/DDBJ whole genome shotgun (WGS) entry which is preliminary data.</text>
</comment>
<evidence type="ECO:0000256" key="6">
    <source>
        <dbReference type="ARBA" id="ARBA00023242"/>
    </source>
</evidence>
<dbReference type="CDD" id="cd00067">
    <property type="entry name" value="GAL4"/>
    <property type="match status" value="1"/>
</dbReference>
<evidence type="ECO:0000256" key="2">
    <source>
        <dbReference type="ARBA" id="ARBA00022833"/>
    </source>
</evidence>
<dbReference type="Pfam" id="PF00172">
    <property type="entry name" value="Zn_clus"/>
    <property type="match status" value="1"/>
</dbReference>
<reference evidence="8 9" key="1">
    <citation type="journal article" date="2024" name="Commun. Biol.">
        <title>Comparative genomic analysis of thermophilic fungi reveals convergent evolutionary adaptations and gene losses.</title>
        <authorList>
            <person name="Steindorff A.S."/>
            <person name="Aguilar-Pontes M.V."/>
            <person name="Robinson A.J."/>
            <person name="Andreopoulos B."/>
            <person name="LaButti K."/>
            <person name="Kuo A."/>
            <person name="Mondo S."/>
            <person name="Riley R."/>
            <person name="Otillar R."/>
            <person name="Haridas S."/>
            <person name="Lipzen A."/>
            <person name="Grimwood J."/>
            <person name="Schmutz J."/>
            <person name="Clum A."/>
            <person name="Reid I.D."/>
            <person name="Moisan M.C."/>
            <person name="Butler G."/>
            <person name="Nguyen T.T.M."/>
            <person name="Dewar K."/>
            <person name="Conant G."/>
            <person name="Drula E."/>
            <person name="Henrissat B."/>
            <person name="Hansel C."/>
            <person name="Singer S."/>
            <person name="Hutchinson M.I."/>
            <person name="de Vries R.P."/>
            <person name="Natvig D.O."/>
            <person name="Powell A.J."/>
            <person name="Tsang A."/>
            <person name="Grigoriev I.V."/>
        </authorList>
    </citation>
    <scope>NUCLEOTIDE SEQUENCE [LARGE SCALE GENOMIC DNA]</scope>
    <source>
        <strain evidence="8 9">CBS 494.80</strain>
    </source>
</reference>
<keyword evidence="4" id="KW-0238">DNA-binding</keyword>
<dbReference type="EMBL" id="JAZHXI010000001">
    <property type="protein sequence ID" value="KAL2076258.1"/>
    <property type="molecule type" value="Genomic_DNA"/>
</dbReference>
<evidence type="ECO:0000256" key="5">
    <source>
        <dbReference type="ARBA" id="ARBA00023163"/>
    </source>
</evidence>
<dbReference type="SUPFAM" id="SSF57701">
    <property type="entry name" value="Zn2/Cys6 DNA-binding domain"/>
    <property type="match status" value="1"/>
</dbReference>
<dbReference type="InterPro" id="IPR001138">
    <property type="entry name" value="Zn2Cys6_DnaBD"/>
</dbReference>
<accession>A0ABR4D261</accession>
<keyword evidence="5" id="KW-0804">Transcription</keyword>
<dbReference type="PROSITE" id="PS00463">
    <property type="entry name" value="ZN2_CY6_FUNGAL_1"/>
    <property type="match status" value="1"/>
</dbReference>
<evidence type="ECO:0000256" key="4">
    <source>
        <dbReference type="ARBA" id="ARBA00023125"/>
    </source>
</evidence>
<evidence type="ECO:0000259" key="7">
    <source>
        <dbReference type="PROSITE" id="PS50048"/>
    </source>
</evidence>
<gene>
    <name evidence="8" type="ORF">VTL71DRAFT_1201</name>
</gene>
<dbReference type="Gene3D" id="4.10.240.10">
    <property type="entry name" value="Zn(2)-C6 fungal-type DNA-binding domain"/>
    <property type="match status" value="1"/>
</dbReference>
<dbReference type="InterPro" id="IPR052360">
    <property type="entry name" value="Transcr_Regulatory_Proteins"/>
</dbReference>
<evidence type="ECO:0000256" key="1">
    <source>
        <dbReference type="ARBA" id="ARBA00022723"/>
    </source>
</evidence>
<name>A0ABR4D261_9HELO</name>
<dbReference type="Pfam" id="PF11951">
    <property type="entry name" value="Fungal_trans_2"/>
    <property type="match status" value="1"/>
</dbReference>
<feature type="non-terminal residue" evidence="8">
    <location>
        <position position="556"/>
    </location>
</feature>
<dbReference type="PANTHER" id="PTHR36206">
    <property type="entry name" value="ASPERCRYPTIN BIOSYNTHESIS CLUSTER-SPECIFIC TRANSCRIPTION REGULATOR ATNN-RELATED"/>
    <property type="match status" value="1"/>
</dbReference>
<feature type="domain" description="Zn(2)-C6 fungal-type" evidence="7">
    <location>
        <begin position="17"/>
        <end position="45"/>
    </location>
</feature>
<dbReference type="CDD" id="cd12148">
    <property type="entry name" value="fungal_TF_MHR"/>
    <property type="match status" value="1"/>
</dbReference>
<keyword evidence="1" id="KW-0479">Metal-binding</keyword>
<keyword evidence="6" id="KW-0539">Nucleus</keyword>
<dbReference type="InterPro" id="IPR021858">
    <property type="entry name" value="Fun_TF"/>
</dbReference>
<keyword evidence="3" id="KW-0805">Transcription regulation</keyword>
<dbReference type="SMART" id="SM00066">
    <property type="entry name" value="GAL4"/>
    <property type="match status" value="1"/>
</dbReference>
<organism evidence="8 9">
    <name type="scientific">Oculimacula yallundae</name>
    <dbReference type="NCBI Taxonomy" id="86028"/>
    <lineage>
        <taxon>Eukaryota</taxon>
        <taxon>Fungi</taxon>
        <taxon>Dikarya</taxon>
        <taxon>Ascomycota</taxon>
        <taxon>Pezizomycotina</taxon>
        <taxon>Leotiomycetes</taxon>
        <taxon>Helotiales</taxon>
        <taxon>Ploettnerulaceae</taxon>
        <taxon>Oculimacula</taxon>
    </lineage>
</organism>
<dbReference type="InterPro" id="IPR036864">
    <property type="entry name" value="Zn2-C6_fun-type_DNA-bd_sf"/>
</dbReference>
<dbReference type="PROSITE" id="PS50048">
    <property type="entry name" value="ZN2_CY6_FUNGAL_2"/>
    <property type="match status" value="1"/>
</dbReference>
<evidence type="ECO:0000313" key="9">
    <source>
        <dbReference type="Proteomes" id="UP001595075"/>
    </source>
</evidence>
<evidence type="ECO:0000313" key="8">
    <source>
        <dbReference type="EMBL" id="KAL2076258.1"/>
    </source>
</evidence>
<evidence type="ECO:0000256" key="3">
    <source>
        <dbReference type="ARBA" id="ARBA00023015"/>
    </source>
</evidence>
<protein>
    <recommendedName>
        <fullName evidence="7">Zn(2)-C6 fungal-type domain-containing protein</fullName>
    </recommendedName>
</protein>
<proteinExistence type="predicted"/>